<evidence type="ECO:0000313" key="7">
    <source>
        <dbReference type="WBParaSite" id="DME_0000246701-mRNA-1"/>
    </source>
</evidence>
<sequence length="271" mass="31044">MDIDSNLWYYVKEERTRKKQINSLSYYVVIILTWCFVVITLPFSLFFCIKIVNEYKRMVIFRLGRVLRNSVQGPGIVLLLPCIDEHYVVDLRILSYDVPHQEMLTKDSVTITVDAAVYFRTSDPMASITMVTDAHLSTKQLAQTTIRNLLGTRTLTEIMSDRDGIAMHAQRVLNEGTNSWGIKIERVELNDIHLPHQLCRALAVEAEVSRQADAKIVSAAWELKSLEGSSCAVQLRYLQILKRIASINNHTIVLPIPIDLIRIIMKNKKFI</sequence>
<evidence type="ECO:0000256" key="2">
    <source>
        <dbReference type="SAM" id="Phobius"/>
    </source>
</evidence>
<dbReference type="OrthoDB" id="2105077at2759"/>
<proteinExistence type="inferred from homology"/>
<dbReference type="SUPFAM" id="SSF117892">
    <property type="entry name" value="Band 7/SPFH domain"/>
    <property type="match status" value="1"/>
</dbReference>
<protein>
    <submittedName>
        <fullName evidence="7">PHB domain-containing protein</fullName>
    </submittedName>
</protein>
<reference evidence="4 6" key="2">
    <citation type="submission" date="2018-11" db="EMBL/GenBank/DDBJ databases">
        <authorList>
            <consortium name="Pathogen Informatics"/>
        </authorList>
    </citation>
    <scope>NUCLEOTIDE SEQUENCE [LARGE SCALE GENOMIC DNA]</scope>
</reference>
<dbReference type="AlphaFoldDB" id="A0A0N4U6C6"/>
<feature type="transmembrane region" description="Helical" evidence="2">
    <location>
        <begin position="24"/>
        <end position="49"/>
    </location>
</feature>
<evidence type="ECO:0000259" key="3">
    <source>
        <dbReference type="SMART" id="SM00244"/>
    </source>
</evidence>
<dbReference type="EMBL" id="UYYG01001157">
    <property type="protein sequence ID" value="VDN56854.1"/>
    <property type="molecule type" value="Genomic_DNA"/>
</dbReference>
<keyword evidence="2" id="KW-0472">Membrane</keyword>
<keyword evidence="6" id="KW-1185">Reference proteome</keyword>
<dbReference type="SMART" id="SM00244">
    <property type="entry name" value="PHB"/>
    <property type="match status" value="1"/>
</dbReference>
<dbReference type="InterPro" id="IPR043202">
    <property type="entry name" value="Band-7_stomatin-like"/>
</dbReference>
<dbReference type="Gene3D" id="3.30.479.30">
    <property type="entry name" value="Band 7 domain"/>
    <property type="match status" value="1"/>
</dbReference>
<dbReference type="InterPro" id="IPR001107">
    <property type="entry name" value="Band_7"/>
</dbReference>
<gene>
    <name evidence="4" type="ORF">DME_LOCUS6827</name>
</gene>
<dbReference type="Pfam" id="PF01145">
    <property type="entry name" value="Band_7"/>
    <property type="match status" value="1"/>
</dbReference>
<dbReference type="PRINTS" id="PR00721">
    <property type="entry name" value="STOMATIN"/>
</dbReference>
<dbReference type="GO" id="GO:0009898">
    <property type="term" value="C:cytoplasmic side of plasma membrane"/>
    <property type="evidence" value="ECO:0007669"/>
    <property type="project" value="UniProtKB-ARBA"/>
</dbReference>
<dbReference type="Proteomes" id="UP000274756">
    <property type="component" value="Unassembled WGS sequence"/>
</dbReference>
<dbReference type="PANTHER" id="PTHR10264">
    <property type="entry name" value="BAND 7 PROTEIN-RELATED"/>
    <property type="match status" value="1"/>
</dbReference>
<evidence type="ECO:0000313" key="5">
    <source>
        <dbReference type="Proteomes" id="UP000038040"/>
    </source>
</evidence>
<dbReference type="Proteomes" id="UP000038040">
    <property type="component" value="Unplaced"/>
</dbReference>
<dbReference type="WBParaSite" id="DME_0000246701-mRNA-1">
    <property type="protein sequence ID" value="DME_0000246701-mRNA-1"/>
    <property type="gene ID" value="DME_0000246701"/>
</dbReference>
<dbReference type="STRING" id="318479.A0A0N4U6C6"/>
<organism evidence="5 7">
    <name type="scientific">Dracunculus medinensis</name>
    <name type="common">Guinea worm</name>
    <dbReference type="NCBI Taxonomy" id="318479"/>
    <lineage>
        <taxon>Eukaryota</taxon>
        <taxon>Metazoa</taxon>
        <taxon>Ecdysozoa</taxon>
        <taxon>Nematoda</taxon>
        <taxon>Chromadorea</taxon>
        <taxon>Rhabditida</taxon>
        <taxon>Spirurina</taxon>
        <taxon>Dracunculoidea</taxon>
        <taxon>Dracunculidae</taxon>
        <taxon>Dracunculus</taxon>
    </lineage>
</organism>
<evidence type="ECO:0000256" key="1">
    <source>
        <dbReference type="ARBA" id="ARBA00008164"/>
    </source>
</evidence>
<keyword evidence="2" id="KW-0812">Transmembrane</keyword>
<comment type="similarity">
    <text evidence="1">Belongs to the band 7/mec-2 family.</text>
</comment>
<keyword evidence="2" id="KW-1133">Transmembrane helix</keyword>
<evidence type="ECO:0000313" key="6">
    <source>
        <dbReference type="Proteomes" id="UP000274756"/>
    </source>
</evidence>
<dbReference type="InterPro" id="IPR001972">
    <property type="entry name" value="Stomatin_HflK_fam"/>
</dbReference>
<dbReference type="PANTHER" id="PTHR10264:SF116">
    <property type="entry name" value="STOMATIN-3"/>
    <property type="match status" value="1"/>
</dbReference>
<feature type="domain" description="Band 7" evidence="3">
    <location>
        <begin position="47"/>
        <end position="206"/>
    </location>
</feature>
<name>A0A0N4U6C6_DRAME</name>
<dbReference type="InterPro" id="IPR036013">
    <property type="entry name" value="Band_7/SPFH_dom_sf"/>
</dbReference>
<reference evidence="7" key="1">
    <citation type="submission" date="2017-02" db="UniProtKB">
        <authorList>
            <consortium name="WormBaseParasite"/>
        </authorList>
    </citation>
    <scope>IDENTIFICATION</scope>
</reference>
<dbReference type="FunFam" id="3.30.479.30:FF:000004">
    <property type="entry name" value="Putative membrane protease family, stomatin"/>
    <property type="match status" value="1"/>
</dbReference>
<accession>A0A0N4U6C6</accession>
<evidence type="ECO:0000313" key="4">
    <source>
        <dbReference type="EMBL" id="VDN56854.1"/>
    </source>
</evidence>